<feature type="domain" description="Integrase SAM-like N-terminal" evidence="2">
    <location>
        <begin position="21"/>
        <end position="76"/>
    </location>
</feature>
<evidence type="ECO:0000259" key="2">
    <source>
        <dbReference type="Pfam" id="PF14659"/>
    </source>
</evidence>
<dbReference type="SUPFAM" id="SSF56349">
    <property type="entry name" value="DNA breaking-rejoining enzymes"/>
    <property type="match status" value="1"/>
</dbReference>
<proteinExistence type="predicted"/>
<evidence type="ECO:0000256" key="1">
    <source>
        <dbReference type="ARBA" id="ARBA00023125"/>
    </source>
</evidence>
<name>A0A5B9I1C5_BACCE</name>
<dbReference type="InterPro" id="IPR011010">
    <property type="entry name" value="DNA_brk_join_enz"/>
</dbReference>
<dbReference type="Gene3D" id="1.10.150.130">
    <property type="match status" value="1"/>
</dbReference>
<sequence>MTNLLSQVHTGTNVELSKRSYGEYLQDWFNTKKYSVGIQTAKVLKGYLNSRIIPSLGHFRLAKLTSLHMQNYVNSLGDEDL</sequence>
<keyword evidence="3" id="KW-0614">Plasmid</keyword>
<dbReference type="GO" id="GO:0015074">
    <property type="term" value="P:DNA integration"/>
    <property type="evidence" value="ECO:0007669"/>
    <property type="project" value="InterPro"/>
</dbReference>
<accession>A0A5B9I1C5</accession>
<geneLocation type="plasmid" evidence="3">
    <name>unnamed1</name>
</geneLocation>
<dbReference type="Pfam" id="PF14659">
    <property type="entry name" value="Phage_int_SAM_3"/>
    <property type="match status" value="1"/>
</dbReference>
<dbReference type="InterPro" id="IPR004107">
    <property type="entry name" value="Integrase_SAM-like_N"/>
</dbReference>
<protein>
    <recommendedName>
        <fullName evidence="2">Integrase SAM-like N-terminal domain-containing protein</fullName>
    </recommendedName>
</protein>
<evidence type="ECO:0000313" key="3">
    <source>
        <dbReference type="EMBL" id="QEF20395.1"/>
    </source>
</evidence>
<gene>
    <name evidence="3" type="ORF">FRY47_28775</name>
</gene>
<dbReference type="EMBL" id="CP042875">
    <property type="protein sequence ID" value="QEF20395.1"/>
    <property type="molecule type" value="Genomic_DNA"/>
</dbReference>
<dbReference type="GO" id="GO:0003677">
    <property type="term" value="F:DNA binding"/>
    <property type="evidence" value="ECO:0007669"/>
    <property type="project" value="UniProtKB-KW"/>
</dbReference>
<dbReference type="InterPro" id="IPR010998">
    <property type="entry name" value="Integrase_recombinase_N"/>
</dbReference>
<keyword evidence="1" id="KW-0238">DNA-binding</keyword>
<organism evidence="3">
    <name type="scientific">Bacillus cereus</name>
    <dbReference type="NCBI Taxonomy" id="1396"/>
    <lineage>
        <taxon>Bacteria</taxon>
        <taxon>Bacillati</taxon>
        <taxon>Bacillota</taxon>
        <taxon>Bacilli</taxon>
        <taxon>Bacillales</taxon>
        <taxon>Bacillaceae</taxon>
        <taxon>Bacillus</taxon>
        <taxon>Bacillus cereus group</taxon>
    </lineage>
</organism>
<reference evidence="3" key="1">
    <citation type="submission" date="2019-08" db="EMBL/GenBank/DDBJ databases">
        <title>Antibiosis Participates in the Biocontrol of Bucillus cereus 0-9 Against Rice Sheath Blight.</title>
        <authorList>
            <person name="Wang G."/>
            <person name="Liu F."/>
        </authorList>
    </citation>
    <scope>NUCLEOTIDE SEQUENCE</scope>
    <source>
        <strain evidence="3">09</strain>
        <plasmid evidence="3">unnamed1</plasmid>
    </source>
</reference>
<dbReference type="AlphaFoldDB" id="A0A5B9I1C5"/>